<feature type="compositionally biased region" description="Low complexity" evidence="1">
    <location>
        <begin position="35"/>
        <end position="54"/>
    </location>
</feature>
<name>A0A0C3GIA1_PILCF</name>
<accession>A0A0C3GIA1</accession>
<evidence type="ECO:0000313" key="2">
    <source>
        <dbReference type="EMBL" id="KIM91374.1"/>
    </source>
</evidence>
<dbReference type="HOGENOM" id="CLU_2813295_0_0_1"/>
<dbReference type="InParanoid" id="A0A0C3GIA1"/>
<organism evidence="2 3">
    <name type="scientific">Piloderma croceum (strain F 1598)</name>
    <dbReference type="NCBI Taxonomy" id="765440"/>
    <lineage>
        <taxon>Eukaryota</taxon>
        <taxon>Fungi</taxon>
        <taxon>Dikarya</taxon>
        <taxon>Basidiomycota</taxon>
        <taxon>Agaricomycotina</taxon>
        <taxon>Agaricomycetes</taxon>
        <taxon>Agaricomycetidae</taxon>
        <taxon>Atheliales</taxon>
        <taxon>Atheliaceae</taxon>
        <taxon>Piloderma</taxon>
    </lineage>
</organism>
<protein>
    <submittedName>
        <fullName evidence="2">Uncharacterized protein</fullName>
    </submittedName>
</protein>
<keyword evidence="3" id="KW-1185">Reference proteome</keyword>
<dbReference type="Proteomes" id="UP000054166">
    <property type="component" value="Unassembled WGS sequence"/>
</dbReference>
<evidence type="ECO:0000256" key="1">
    <source>
        <dbReference type="SAM" id="MobiDB-lite"/>
    </source>
</evidence>
<feature type="region of interest" description="Disordered" evidence="1">
    <location>
        <begin position="1"/>
        <end position="70"/>
    </location>
</feature>
<proteinExistence type="predicted"/>
<reference evidence="3" key="2">
    <citation type="submission" date="2015-01" db="EMBL/GenBank/DDBJ databases">
        <title>Evolutionary Origins and Diversification of the Mycorrhizal Mutualists.</title>
        <authorList>
            <consortium name="DOE Joint Genome Institute"/>
            <consortium name="Mycorrhizal Genomics Consortium"/>
            <person name="Kohler A."/>
            <person name="Kuo A."/>
            <person name="Nagy L.G."/>
            <person name="Floudas D."/>
            <person name="Copeland A."/>
            <person name="Barry K.W."/>
            <person name="Cichocki N."/>
            <person name="Veneault-Fourrey C."/>
            <person name="LaButti K."/>
            <person name="Lindquist E.A."/>
            <person name="Lipzen A."/>
            <person name="Lundell T."/>
            <person name="Morin E."/>
            <person name="Murat C."/>
            <person name="Riley R."/>
            <person name="Ohm R."/>
            <person name="Sun H."/>
            <person name="Tunlid A."/>
            <person name="Henrissat B."/>
            <person name="Grigoriev I.V."/>
            <person name="Hibbett D.S."/>
            <person name="Martin F."/>
        </authorList>
    </citation>
    <scope>NUCLEOTIDE SEQUENCE [LARGE SCALE GENOMIC DNA]</scope>
    <source>
        <strain evidence="3">F 1598</strain>
    </source>
</reference>
<evidence type="ECO:0000313" key="3">
    <source>
        <dbReference type="Proteomes" id="UP000054166"/>
    </source>
</evidence>
<gene>
    <name evidence="2" type="ORF">PILCRDRAFT_810649</name>
</gene>
<feature type="compositionally biased region" description="Low complexity" evidence="1">
    <location>
        <begin position="1"/>
        <end position="20"/>
    </location>
</feature>
<sequence>MSGKNTTTQTNTTVSQTGYTHLKSTYSQPPKPADLSSPSSHVPTSLSQSQQSSSHTTIRSGASTVAPVFF</sequence>
<dbReference type="AlphaFoldDB" id="A0A0C3GIA1"/>
<reference evidence="2 3" key="1">
    <citation type="submission" date="2014-04" db="EMBL/GenBank/DDBJ databases">
        <authorList>
            <consortium name="DOE Joint Genome Institute"/>
            <person name="Kuo A."/>
            <person name="Tarkka M."/>
            <person name="Buscot F."/>
            <person name="Kohler A."/>
            <person name="Nagy L.G."/>
            <person name="Floudas D."/>
            <person name="Copeland A."/>
            <person name="Barry K.W."/>
            <person name="Cichocki N."/>
            <person name="Veneault-Fourrey C."/>
            <person name="LaButti K."/>
            <person name="Lindquist E.A."/>
            <person name="Lipzen A."/>
            <person name="Lundell T."/>
            <person name="Morin E."/>
            <person name="Murat C."/>
            <person name="Sun H."/>
            <person name="Tunlid A."/>
            <person name="Henrissat B."/>
            <person name="Grigoriev I.V."/>
            <person name="Hibbett D.S."/>
            <person name="Martin F."/>
            <person name="Nordberg H.P."/>
            <person name="Cantor M.N."/>
            <person name="Hua S.X."/>
        </authorList>
    </citation>
    <scope>NUCLEOTIDE SEQUENCE [LARGE SCALE GENOMIC DNA]</scope>
    <source>
        <strain evidence="2 3">F 1598</strain>
    </source>
</reference>
<dbReference type="EMBL" id="KN832971">
    <property type="protein sequence ID" value="KIM91374.1"/>
    <property type="molecule type" value="Genomic_DNA"/>
</dbReference>